<evidence type="ECO:0000313" key="2">
    <source>
        <dbReference type="Proteomes" id="UP000034680"/>
    </source>
</evidence>
<dbReference type="EMBL" id="LCUC01000345">
    <property type="protein sequence ID" value="KKY32072.1"/>
    <property type="molecule type" value="Genomic_DNA"/>
</dbReference>
<gene>
    <name evidence="1" type="ORF">UCDDA912_g07975</name>
</gene>
<comment type="caution">
    <text evidence="1">The sequence shown here is derived from an EMBL/GenBank/DDBJ whole genome shotgun (WGS) entry which is preliminary data.</text>
</comment>
<keyword evidence="2" id="KW-1185">Reference proteome</keyword>
<reference evidence="1 2" key="2">
    <citation type="submission" date="2015-05" db="EMBL/GenBank/DDBJ databases">
        <authorList>
            <person name="Morales-Cruz A."/>
            <person name="Amrine K.C."/>
            <person name="Cantu D."/>
        </authorList>
    </citation>
    <scope>NUCLEOTIDE SEQUENCE [LARGE SCALE GENOMIC DNA]</scope>
    <source>
        <strain evidence="1">DA912</strain>
    </source>
</reference>
<reference evidence="1 2" key="1">
    <citation type="submission" date="2015-05" db="EMBL/GenBank/DDBJ databases">
        <title>Distinctive expansion of gene families associated with plant cell wall degradation and secondary metabolism in the genomes of grapevine trunk pathogens.</title>
        <authorList>
            <person name="Lawrence D.P."/>
            <person name="Travadon R."/>
            <person name="Rolshausen P.E."/>
            <person name="Baumgartner K."/>
        </authorList>
    </citation>
    <scope>NUCLEOTIDE SEQUENCE [LARGE SCALE GENOMIC DNA]</scope>
    <source>
        <strain evidence="1">DA912</strain>
    </source>
</reference>
<evidence type="ECO:0000313" key="1">
    <source>
        <dbReference type="EMBL" id="KKY32072.1"/>
    </source>
</evidence>
<organism evidence="1 2">
    <name type="scientific">Diaporthe ampelina</name>
    <dbReference type="NCBI Taxonomy" id="1214573"/>
    <lineage>
        <taxon>Eukaryota</taxon>
        <taxon>Fungi</taxon>
        <taxon>Dikarya</taxon>
        <taxon>Ascomycota</taxon>
        <taxon>Pezizomycotina</taxon>
        <taxon>Sordariomycetes</taxon>
        <taxon>Sordariomycetidae</taxon>
        <taxon>Diaporthales</taxon>
        <taxon>Diaporthaceae</taxon>
        <taxon>Diaporthe</taxon>
    </lineage>
</organism>
<sequence length="384" mass="43861">MLASPRRSGTPAKYQIVQVAPFEFTVVDPHDFIEALSWSDSAGAQDAQVIRRIRKQTVVPNRVHRKLFIPFCVAADIFLAVVDLGATAFRILDQRTQEELRRCEKDDGFETSTFVYEFIRTLFPAECLSMKAWTILFERTAQGPVPLNEPGILSGRFVNEFGRHMELCSILPFFFEVIRIVGGTGMIRKTVVDDALLKRFFAHFEDSPRLKTTDIIERLRWNSHRTLNRLLEGQVRAVLKAEDVAFRNAVAATREDSAGHCTPPQLMHLKFRARNNALKAVERSHDVARDLMDQYAQIRVLLDGLTGRCMMARSAMHHAMLNSVAASWFYSPDARREVWEPKAALNQFRSQGLSSVAQRVQDMRTELDHWLGMLMEHLDTAKTE</sequence>
<name>A0A0G2FBP7_9PEZI</name>
<dbReference type="Proteomes" id="UP000034680">
    <property type="component" value="Unassembled WGS sequence"/>
</dbReference>
<protein>
    <submittedName>
        <fullName evidence="1">Uncharacterized protein</fullName>
    </submittedName>
</protein>
<dbReference type="OrthoDB" id="5242894at2759"/>
<accession>A0A0G2FBP7</accession>
<proteinExistence type="predicted"/>
<dbReference type="AlphaFoldDB" id="A0A0G2FBP7"/>